<dbReference type="InterPro" id="IPR002562">
    <property type="entry name" value="3'-5'_exonuclease_dom"/>
</dbReference>
<name>A0A0K8M0C5_PSESF</name>
<protein>
    <recommendedName>
        <fullName evidence="6">Ribonuclease D</fullName>
        <shortName evidence="6">RNase D</shortName>
        <ecNumber evidence="6">3.1.13.5</ecNumber>
    </recommendedName>
</protein>
<evidence type="ECO:0000313" key="10">
    <source>
        <dbReference type="EMBL" id="GBH16251.1"/>
    </source>
</evidence>
<keyword evidence="2 6" id="KW-0819">tRNA processing</keyword>
<organism evidence="9 12">
    <name type="scientific">Pseudomonas syringae pv. actinidiae</name>
    <dbReference type="NCBI Taxonomy" id="103796"/>
    <lineage>
        <taxon>Bacteria</taxon>
        <taxon>Pseudomonadati</taxon>
        <taxon>Pseudomonadota</taxon>
        <taxon>Gammaproteobacteria</taxon>
        <taxon>Pseudomonadales</taxon>
        <taxon>Pseudomonadaceae</taxon>
        <taxon>Pseudomonas</taxon>
        <taxon>Pseudomonas syringae</taxon>
    </lineage>
</organism>
<keyword evidence="4 6" id="KW-0378">Hydrolase</keyword>
<dbReference type="SMART" id="SM00474">
    <property type="entry name" value="35EXOc"/>
    <property type="match status" value="1"/>
</dbReference>
<gene>
    <name evidence="6 8" type="primary">rnd</name>
    <name evidence="8" type="ORF">CT122_21825</name>
    <name evidence="9" type="ORF">KPSA1_05322</name>
    <name evidence="10" type="ORF">KPSA3_02193</name>
</gene>
<evidence type="ECO:0000256" key="6">
    <source>
        <dbReference type="HAMAP-Rule" id="MF_01899"/>
    </source>
</evidence>
<comment type="function">
    <text evidence="6">Exonuclease involved in the 3' processing of various precursor tRNAs. Initiates hydrolysis at the 3'-terminus of an RNA molecule and releases 5'-mononucleotides.</text>
</comment>
<evidence type="ECO:0000313" key="13">
    <source>
        <dbReference type="Proteomes" id="UP000248291"/>
    </source>
</evidence>
<proteinExistence type="inferred from homology"/>
<evidence type="ECO:0000313" key="11">
    <source>
        <dbReference type="Proteomes" id="UP000230024"/>
    </source>
</evidence>
<dbReference type="Pfam" id="PF01612">
    <property type="entry name" value="DNA_pol_A_exo1"/>
    <property type="match status" value="1"/>
</dbReference>
<comment type="cofactor">
    <cofactor evidence="6">
        <name>a divalent metal cation</name>
        <dbReference type="ChEBI" id="CHEBI:60240"/>
    </cofactor>
</comment>
<dbReference type="SUPFAM" id="SSF53098">
    <property type="entry name" value="Ribonuclease H-like"/>
    <property type="match status" value="1"/>
</dbReference>
<dbReference type="AlphaFoldDB" id="A0A0K8M0C5"/>
<evidence type="ECO:0000313" key="9">
    <source>
        <dbReference type="EMBL" id="GBH11867.1"/>
    </source>
</evidence>
<dbReference type="GO" id="GO:0003676">
    <property type="term" value="F:nucleic acid binding"/>
    <property type="evidence" value="ECO:0007669"/>
    <property type="project" value="InterPro"/>
</dbReference>
<dbReference type="Proteomes" id="UP000230024">
    <property type="component" value="Chromosome"/>
</dbReference>
<dbReference type="PANTHER" id="PTHR47649:SF1">
    <property type="entry name" value="RIBONUCLEASE D"/>
    <property type="match status" value="1"/>
</dbReference>
<dbReference type="InterPro" id="IPR036397">
    <property type="entry name" value="RNaseH_sf"/>
</dbReference>
<dbReference type="InterPro" id="IPR010997">
    <property type="entry name" value="HRDC-like_sf"/>
</dbReference>
<dbReference type="InterPro" id="IPR012337">
    <property type="entry name" value="RNaseH-like_sf"/>
</dbReference>
<dbReference type="PANTHER" id="PTHR47649">
    <property type="entry name" value="RIBONUCLEASE D"/>
    <property type="match status" value="1"/>
</dbReference>
<reference evidence="8 11" key="1">
    <citation type="submission" date="2017-11" db="EMBL/GenBank/DDBJ databases">
        <title>Complete DNA Sequence of Pseudomonas syringae pv. actinidiae, biovar 5 (Psa5).</title>
        <authorList>
            <person name="Butler M."/>
            <person name="Taiaroa G."/>
            <person name="Sumpter N."/>
            <person name="Poulter R."/>
        </authorList>
    </citation>
    <scope>NUCLEOTIDE SEQUENCE [LARGE SCALE GENOMIC DNA]</scope>
    <source>
        <strain evidence="8 11">MAFF212063</strain>
    </source>
</reference>
<dbReference type="Gene3D" id="1.10.150.80">
    <property type="entry name" value="HRDC domain"/>
    <property type="match status" value="2"/>
</dbReference>
<feature type="domain" description="HRDC" evidence="7">
    <location>
        <begin position="211"/>
        <end position="291"/>
    </location>
</feature>
<dbReference type="SUPFAM" id="SSF47819">
    <property type="entry name" value="HRDC-like"/>
    <property type="match status" value="2"/>
</dbReference>
<dbReference type="EMBL" id="BGJZ01000283">
    <property type="protein sequence ID" value="GBH11867.1"/>
    <property type="molecule type" value="Genomic_DNA"/>
</dbReference>
<accession>A0A0K8M0C5</accession>
<comment type="similarity">
    <text evidence="6">Belongs to the RNase D family.</text>
</comment>
<evidence type="ECO:0000256" key="3">
    <source>
        <dbReference type="ARBA" id="ARBA00022722"/>
    </source>
</evidence>
<dbReference type="GO" id="GO:0033890">
    <property type="term" value="F:ribonuclease D activity"/>
    <property type="evidence" value="ECO:0007669"/>
    <property type="project" value="UniProtKB-UniRule"/>
</dbReference>
<dbReference type="InterPro" id="IPR002121">
    <property type="entry name" value="HRDC_dom"/>
</dbReference>
<reference evidence="10 13" key="3">
    <citation type="submission" date="2018-04" db="EMBL/GenBank/DDBJ databases">
        <title>Draft genome sequence of Pseudomonas syringae pv. actinidiae biovar 3 strains isolated from kiwifruit in Kagawa prefecture.</title>
        <authorList>
            <person name="Tabuchi M."/>
            <person name="Saito M."/>
            <person name="Fujiwara S."/>
            <person name="Sasa N."/>
            <person name="Akimitsu K."/>
            <person name="Gomi K."/>
            <person name="Konishi-Sugita S."/>
            <person name="Hamano K."/>
            <person name="Kataoka I."/>
        </authorList>
    </citation>
    <scope>NUCLEOTIDE SEQUENCE [LARGE SCALE GENOMIC DNA]</scope>
    <source>
        <strain evidence="10 13">MAFF212211</strain>
    </source>
</reference>
<sequence>MAIDIHWIRDDDSLARHCAQWQSLPFVALDTEFMRVDTFYPIAALLQIGDGQSAWLIDPLLINNWAPLSALLENPDVIKVVHACSEDLEVLLRLTGSLPVPLFDTQLAAAYLNLGFSMGYSRLVQEVLNIDLPKGETRSDWLQRPLSDTQISYAAEDAVHLAELFAILRPRLSDDKYAWLLDDGAELVANLRREVDPYEVYRDAKLAWKLSRAQLAVLRELCAWREVQARARNLPRNRIVREHSLWPLAKTQPDNLGALARIEDMHPRTVRHDGEFLLELIQTAANVPAAEWPPALPEPLPIDAAGSIKRLRAIGQQYAEQLDMTPELMLRKKTLEALLKSGYPDGPYQLPDSLRGWRRELMGQALLDSLASSGEQS</sequence>
<evidence type="ECO:0000256" key="1">
    <source>
        <dbReference type="ARBA" id="ARBA00022490"/>
    </source>
</evidence>
<dbReference type="GO" id="GO:0008408">
    <property type="term" value="F:3'-5' exonuclease activity"/>
    <property type="evidence" value="ECO:0007669"/>
    <property type="project" value="InterPro"/>
</dbReference>
<comment type="subcellular location">
    <subcellularLocation>
        <location evidence="6">Cytoplasm</location>
    </subcellularLocation>
</comment>
<dbReference type="CDD" id="cd06142">
    <property type="entry name" value="RNaseD_exo"/>
    <property type="match status" value="1"/>
</dbReference>
<dbReference type="GO" id="GO:0000166">
    <property type="term" value="F:nucleotide binding"/>
    <property type="evidence" value="ECO:0007669"/>
    <property type="project" value="InterPro"/>
</dbReference>
<dbReference type="InterPro" id="IPR006292">
    <property type="entry name" value="RNase_D"/>
</dbReference>
<dbReference type="InterPro" id="IPR051086">
    <property type="entry name" value="RNase_D-like"/>
</dbReference>
<dbReference type="Proteomes" id="UP000248291">
    <property type="component" value="Unassembled WGS sequence"/>
</dbReference>
<dbReference type="EMBL" id="CP024712">
    <property type="protein sequence ID" value="ATV19148.1"/>
    <property type="molecule type" value="Genomic_DNA"/>
</dbReference>
<dbReference type="InterPro" id="IPR044876">
    <property type="entry name" value="HRDC_dom_sf"/>
</dbReference>
<evidence type="ECO:0000259" key="7">
    <source>
        <dbReference type="PROSITE" id="PS50967"/>
    </source>
</evidence>
<dbReference type="SMART" id="SM00341">
    <property type="entry name" value="HRDC"/>
    <property type="match status" value="1"/>
</dbReference>
<dbReference type="HAMAP" id="MF_01899">
    <property type="entry name" value="RNase_D"/>
    <property type="match status" value="1"/>
</dbReference>
<keyword evidence="5 6" id="KW-0269">Exonuclease</keyword>
<dbReference type="PROSITE" id="PS50967">
    <property type="entry name" value="HRDC"/>
    <property type="match status" value="1"/>
</dbReference>
<dbReference type="Pfam" id="PF00570">
    <property type="entry name" value="HRDC"/>
    <property type="match status" value="1"/>
</dbReference>
<reference evidence="9 12" key="2">
    <citation type="submission" date="2018-04" db="EMBL/GenBank/DDBJ databases">
        <title>Draft genome sequence of Pseudomonas syringae pv. actinidiae biovar 1 strains isolated from kiwifruit in Kagawa prefecture.</title>
        <authorList>
            <person name="Tabuchi M."/>
            <person name="Saito M."/>
            <person name="Fujiwara S."/>
            <person name="Sasa N."/>
            <person name="Akimitsu K."/>
            <person name="Gomi K."/>
            <person name="Konishi-Sugita S."/>
            <person name="Hamano K."/>
            <person name="Kataoka I."/>
        </authorList>
    </citation>
    <scope>NUCLEOTIDE SEQUENCE [LARGE SCALE GENOMIC DNA]</scope>
    <source>
        <strain evidence="9 12">MAFF212206</strain>
    </source>
</reference>
<dbReference type="Proteomes" id="UP000247480">
    <property type="component" value="Unassembled WGS sequence"/>
</dbReference>
<keyword evidence="1 6" id="KW-0963">Cytoplasm</keyword>
<evidence type="ECO:0000313" key="12">
    <source>
        <dbReference type="Proteomes" id="UP000247480"/>
    </source>
</evidence>
<evidence type="ECO:0000256" key="2">
    <source>
        <dbReference type="ARBA" id="ARBA00022694"/>
    </source>
</evidence>
<evidence type="ECO:0000256" key="4">
    <source>
        <dbReference type="ARBA" id="ARBA00022801"/>
    </source>
</evidence>
<comment type="catalytic activity">
    <reaction evidence="6">
        <text>Exonucleolytic cleavage that removes extra residues from the 3'-terminus of tRNA to produce 5'-mononucleotides.</text>
        <dbReference type="EC" id="3.1.13.5"/>
    </reaction>
</comment>
<dbReference type="GO" id="GO:0042780">
    <property type="term" value="P:tRNA 3'-end processing"/>
    <property type="evidence" value="ECO:0007669"/>
    <property type="project" value="UniProtKB-UniRule"/>
</dbReference>
<dbReference type="Gene3D" id="3.30.420.10">
    <property type="entry name" value="Ribonuclease H-like superfamily/Ribonuclease H"/>
    <property type="match status" value="1"/>
</dbReference>
<evidence type="ECO:0000313" key="8">
    <source>
        <dbReference type="EMBL" id="ATV19148.1"/>
    </source>
</evidence>
<keyword evidence="3 6" id="KW-0540">Nuclease</keyword>
<evidence type="ECO:0000256" key="5">
    <source>
        <dbReference type="ARBA" id="ARBA00022839"/>
    </source>
</evidence>
<dbReference type="GO" id="GO:0005737">
    <property type="term" value="C:cytoplasm"/>
    <property type="evidence" value="ECO:0007669"/>
    <property type="project" value="UniProtKB-SubCell"/>
</dbReference>
<dbReference type="NCBIfam" id="TIGR01388">
    <property type="entry name" value="rnd"/>
    <property type="match status" value="1"/>
</dbReference>
<dbReference type="EC" id="3.1.13.5" evidence="6"/>
<dbReference type="RefSeq" id="WP_003379036.1">
    <property type="nucleotide sequence ID" value="NZ_AP019411.1"/>
</dbReference>
<dbReference type="EMBL" id="BGKA01000080">
    <property type="protein sequence ID" value="GBH16251.1"/>
    <property type="molecule type" value="Genomic_DNA"/>
</dbReference>